<dbReference type="PIRSF" id="PIRSF000774">
    <property type="entry name" value="RpoN"/>
    <property type="match status" value="1"/>
</dbReference>
<evidence type="ECO:0000256" key="2">
    <source>
        <dbReference type="ARBA" id="ARBA00022478"/>
    </source>
</evidence>
<evidence type="ECO:0000256" key="3">
    <source>
        <dbReference type="ARBA" id="ARBA00022679"/>
    </source>
</evidence>
<evidence type="ECO:0000256" key="4">
    <source>
        <dbReference type="ARBA" id="ARBA00022695"/>
    </source>
</evidence>
<evidence type="ECO:0000259" key="10">
    <source>
        <dbReference type="Pfam" id="PF04552"/>
    </source>
</evidence>
<keyword evidence="2 9" id="KW-0240">DNA-directed RNA polymerase</keyword>
<evidence type="ECO:0000256" key="8">
    <source>
        <dbReference type="ARBA" id="ARBA00023163"/>
    </source>
</evidence>
<dbReference type="AlphaFoldDB" id="A0AAU8AS14"/>
<dbReference type="Pfam" id="PF04552">
    <property type="entry name" value="Sigma54_DBD"/>
    <property type="match status" value="1"/>
</dbReference>
<dbReference type="PANTHER" id="PTHR32248:SF4">
    <property type="entry name" value="RNA POLYMERASE SIGMA-54 FACTOR"/>
    <property type="match status" value="1"/>
</dbReference>
<dbReference type="Gene3D" id="1.10.10.60">
    <property type="entry name" value="Homeodomain-like"/>
    <property type="match status" value="1"/>
</dbReference>
<dbReference type="GO" id="GO:0016779">
    <property type="term" value="F:nucleotidyltransferase activity"/>
    <property type="evidence" value="ECO:0007669"/>
    <property type="project" value="UniProtKB-KW"/>
</dbReference>
<evidence type="ECO:0000256" key="1">
    <source>
        <dbReference type="ARBA" id="ARBA00008798"/>
    </source>
</evidence>
<keyword evidence="4 9" id="KW-0548">Nucleotidyltransferase</keyword>
<dbReference type="GO" id="GO:0003677">
    <property type="term" value="F:DNA binding"/>
    <property type="evidence" value="ECO:0007669"/>
    <property type="project" value="UniProtKB-KW"/>
</dbReference>
<dbReference type="GO" id="GO:0001216">
    <property type="term" value="F:DNA-binding transcription activator activity"/>
    <property type="evidence" value="ECO:0007669"/>
    <property type="project" value="InterPro"/>
</dbReference>
<keyword evidence="6 9" id="KW-0731">Sigma factor</keyword>
<keyword evidence="7 9" id="KW-0238">DNA-binding</keyword>
<sequence>MSAGLRLDARQTQTFKVSQLIGVLQMSADELDEHLADAGRDNPMLLVRSSRQAARVSGSISGIIEDTTADAASSLYDHVMRELGTLLLHEGPVRRVVLALIEDLEPSGWLGRPLSLIAQDLGLGEPTLLAALALVQKKVSPAGLFARDLADCLRLQLVERDLWTAEMARVVANLGAMERGGVQGVAEAAALPPARVTACLSAIRRCDPKPGAAFACDPTLAREPDVRVTWERGGWSVELPLAGHRDIRVAPLAAGQPCRGLREARMRARALKHALDLRRSAQERVVRALVDRQGDFFRDGPGALCPLTMAEIAAATGFNPSTVSRVLNGLLIEGPNGMFEARALCAGAASTGAGPSKPRVLTRIRALLRSEDPAAPLTDECLAGMLEAEGLAVSRRVVAKYRQELGLPPAHKRRQRP</sequence>
<evidence type="ECO:0000256" key="7">
    <source>
        <dbReference type="ARBA" id="ARBA00023125"/>
    </source>
</evidence>
<evidence type="ECO:0000313" key="12">
    <source>
        <dbReference type="EMBL" id="XCC97804.1"/>
    </source>
</evidence>
<geneLocation type="plasmid" evidence="12">
    <name>unnamed4</name>
</geneLocation>
<dbReference type="PRINTS" id="PR00045">
    <property type="entry name" value="SIGMA54FCT"/>
</dbReference>
<dbReference type="InterPro" id="IPR007634">
    <property type="entry name" value="RNA_pol_sigma_54_DNA-bd"/>
</dbReference>
<dbReference type="InterPro" id="IPR000394">
    <property type="entry name" value="RNA_pol_sigma_54"/>
</dbReference>
<comment type="similarity">
    <text evidence="1 9">Belongs to the sigma-54 factor family.</text>
</comment>
<dbReference type="RefSeq" id="WP_353476694.1">
    <property type="nucleotide sequence ID" value="NZ_CP123389.1"/>
</dbReference>
<feature type="domain" description="RNA polymerase sigma factor 54 DNA-binding" evidence="10">
    <location>
        <begin position="261"/>
        <end position="415"/>
    </location>
</feature>
<dbReference type="InterPro" id="IPR007046">
    <property type="entry name" value="RNA_pol_sigma_54_core-bd"/>
</dbReference>
<comment type="function">
    <text evidence="9">Sigma factors are initiation factors that promote the attachment of RNA polymerase to specific initiation sites and are then released.</text>
</comment>
<keyword evidence="8 9" id="KW-0804">Transcription</keyword>
<evidence type="ECO:0000259" key="11">
    <source>
        <dbReference type="Pfam" id="PF04963"/>
    </source>
</evidence>
<dbReference type="EMBL" id="CP123389">
    <property type="protein sequence ID" value="XCC97804.1"/>
    <property type="molecule type" value="Genomic_DNA"/>
</dbReference>
<dbReference type="PANTHER" id="PTHR32248">
    <property type="entry name" value="RNA POLYMERASE SIGMA-54 FACTOR"/>
    <property type="match status" value="1"/>
</dbReference>
<protein>
    <recommendedName>
        <fullName evidence="9">RNA polymerase sigma-54 factor</fullName>
    </recommendedName>
</protein>
<dbReference type="PROSITE" id="PS50044">
    <property type="entry name" value="SIGMA54_3"/>
    <property type="match status" value="1"/>
</dbReference>
<keyword evidence="5 9" id="KW-0805">Transcription regulation</keyword>
<keyword evidence="3 9" id="KW-0808">Transferase</keyword>
<gene>
    <name evidence="12" type="ORF">PVT71_28310</name>
</gene>
<dbReference type="GO" id="GO:0000428">
    <property type="term" value="C:DNA-directed RNA polymerase complex"/>
    <property type="evidence" value="ECO:0007669"/>
    <property type="project" value="UniProtKB-KW"/>
</dbReference>
<evidence type="ECO:0000256" key="9">
    <source>
        <dbReference type="PIRNR" id="PIRNR000774"/>
    </source>
</evidence>
<proteinExistence type="inferred from homology"/>
<dbReference type="Pfam" id="PF04963">
    <property type="entry name" value="Sigma54_CBD"/>
    <property type="match status" value="1"/>
</dbReference>
<keyword evidence="12" id="KW-0614">Plasmid</keyword>
<accession>A0AAU8AS14</accession>
<feature type="domain" description="RNA polymerase sigma factor 54 core-binding" evidence="11">
    <location>
        <begin position="68"/>
        <end position="249"/>
    </location>
</feature>
<dbReference type="GO" id="GO:0016987">
    <property type="term" value="F:sigma factor activity"/>
    <property type="evidence" value="ECO:0007669"/>
    <property type="project" value="UniProtKB-KW"/>
</dbReference>
<evidence type="ECO:0000256" key="5">
    <source>
        <dbReference type="ARBA" id="ARBA00023015"/>
    </source>
</evidence>
<dbReference type="GO" id="GO:0006352">
    <property type="term" value="P:DNA-templated transcription initiation"/>
    <property type="evidence" value="ECO:0007669"/>
    <property type="project" value="InterPro"/>
</dbReference>
<evidence type="ECO:0000256" key="6">
    <source>
        <dbReference type="ARBA" id="ARBA00023082"/>
    </source>
</evidence>
<name>A0AAU8AS14_9RHOB</name>
<organism evidence="12">
    <name type="scientific">Alloyangia sp. H15</name>
    <dbReference type="NCBI Taxonomy" id="3029062"/>
    <lineage>
        <taxon>Bacteria</taxon>
        <taxon>Pseudomonadati</taxon>
        <taxon>Pseudomonadota</taxon>
        <taxon>Alphaproteobacteria</taxon>
        <taxon>Rhodobacterales</taxon>
        <taxon>Roseobacteraceae</taxon>
        <taxon>Alloyangia</taxon>
    </lineage>
</organism>
<reference evidence="12" key="1">
    <citation type="submission" date="2023-02" db="EMBL/GenBank/DDBJ databases">
        <title>Description and genomic characterization of Salipiger bruguierae sp. nov., isolated from the sediment of mangrove plant Bruguiera sexangula.</title>
        <authorList>
            <person name="Long M."/>
        </authorList>
    </citation>
    <scope>NUCLEOTIDE SEQUENCE</scope>
    <source>
        <strain evidence="12">H15</strain>
        <plasmid evidence="12">unnamed4</plasmid>
    </source>
</reference>